<gene>
    <name evidence="1" type="ORF">MACJ_000656</name>
</gene>
<evidence type="ECO:0000313" key="1">
    <source>
        <dbReference type="EMBL" id="UKJ88212.1"/>
    </source>
</evidence>
<organism evidence="1 2">
    <name type="scientific">Theileria orientalis</name>
    <dbReference type="NCBI Taxonomy" id="68886"/>
    <lineage>
        <taxon>Eukaryota</taxon>
        <taxon>Sar</taxon>
        <taxon>Alveolata</taxon>
        <taxon>Apicomplexa</taxon>
        <taxon>Aconoidasida</taxon>
        <taxon>Piroplasmida</taxon>
        <taxon>Theileriidae</taxon>
        <taxon>Theileria</taxon>
    </lineage>
</organism>
<dbReference type="AlphaFoldDB" id="A0A976M4F5"/>
<evidence type="ECO:0008006" key="3">
    <source>
        <dbReference type="Google" id="ProtNLM"/>
    </source>
</evidence>
<name>A0A976M4F5_THEOR</name>
<accession>A0A976M4F5</accession>
<evidence type="ECO:0000313" key="2">
    <source>
        <dbReference type="Proteomes" id="UP000244803"/>
    </source>
</evidence>
<reference evidence="1" key="1">
    <citation type="submission" date="2022-07" db="EMBL/GenBank/DDBJ databases">
        <title>Evaluation of T. orientalis genome assembly methods using nanopore sequencing and analysis of variation between genomes.</title>
        <authorList>
            <person name="Yam J."/>
            <person name="Micallef M.L."/>
            <person name="Liu M."/>
            <person name="Djordjevic S.P."/>
            <person name="Bogema D.R."/>
            <person name="Jenkins C."/>
        </authorList>
    </citation>
    <scope>NUCLEOTIDE SEQUENCE</scope>
    <source>
        <strain evidence="1">Fish Creek</strain>
    </source>
</reference>
<dbReference type="Proteomes" id="UP000244803">
    <property type="component" value="Chromosome 1"/>
</dbReference>
<protein>
    <recommendedName>
        <fullName evidence="3">Non-structural maintenance of chromosomes element 4</fullName>
    </recommendedName>
</protein>
<dbReference type="EMBL" id="CP056065">
    <property type="protein sequence ID" value="UKJ88212.1"/>
    <property type="molecule type" value="Genomic_DNA"/>
</dbReference>
<sequence>MNQQTADVESLRDVCDELTFEQIDSIIENLSAGNLSSFLNNEKLNEALENDAYLINNVRTQTGITKSCEHGQKIATIIKQKALKLNEATALELLDKILNVMLENFSEKSAFTDSQDSSGKHTQRCLDFVLMSKHFPSGALALSSLSWDNLPLSGLIANEYTSQQRQRRQTQSFSNPPSYKELDTLVDYEQQLETKERVEQMKRRIELFSASDPLDFWEFVLDRDPENGFNNTCFNLYSLTFLATNGDIEVFKGPGSEVMIRARNKNNSNSVNFQSIITGWCYDQWLKLVDKYST</sequence>
<dbReference type="OrthoDB" id="361242at2759"/>
<proteinExistence type="predicted"/>